<evidence type="ECO:0000256" key="1">
    <source>
        <dbReference type="SAM" id="SignalP"/>
    </source>
</evidence>
<dbReference type="GO" id="GO:0016020">
    <property type="term" value="C:membrane"/>
    <property type="evidence" value="ECO:0007669"/>
    <property type="project" value="InterPro"/>
</dbReference>
<keyword evidence="1" id="KW-0732">Signal</keyword>
<dbReference type="Gene3D" id="3.30.720.220">
    <property type="match status" value="1"/>
</dbReference>
<dbReference type="InterPro" id="IPR008657">
    <property type="entry name" value="JTB"/>
</dbReference>
<name>A6J6L1_RAT</name>
<sequence>MGRAFERNVFLNGLRLAVFLSLLLVSTSTSPCWLVEEFVVTEECTPCSNFQILPFSSSGTTLILEV</sequence>
<dbReference type="Pfam" id="PF05439">
    <property type="entry name" value="JTB"/>
    <property type="match status" value="1"/>
</dbReference>
<protein>
    <submittedName>
        <fullName evidence="2">Jumping translocation breakpoint, isoform CRA_a</fullName>
    </submittedName>
</protein>
<evidence type="ECO:0000313" key="4">
    <source>
        <dbReference type="RGD" id="2942"/>
    </source>
</evidence>
<reference evidence="2 3" key="1">
    <citation type="submission" date="2005-09" db="EMBL/GenBank/DDBJ databases">
        <authorList>
            <person name="Mural R.J."/>
            <person name="Li P.W."/>
            <person name="Adams M.D."/>
            <person name="Amanatides P.G."/>
            <person name="Baden-Tillson H."/>
            <person name="Barnstead M."/>
            <person name="Chin S.H."/>
            <person name="Dew I."/>
            <person name="Evans C.A."/>
            <person name="Ferriera S."/>
            <person name="Flanigan M."/>
            <person name="Fosler C."/>
            <person name="Glodek A."/>
            <person name="Gu Z."/>
            <person name="Holt R.A."/>
            <person name="Jennings D."/>
            <person name="Kraft C.L."/>
            <person name="Lu F."/>
            <person name="Nguyen T."/>
            <person name="Nusskern D.R."/>
            <person name="Pfannkoch C.M."/>
            <person name="Sitter C."/>
            <person name="Sutton G.G."/>
            <person name="Venter J.C."/>
            <person name="Wang Z."/>
            <person name="Woodage T."/>
            <person name="Zheng X.H."/>
            <person name="Zhong F."/>
        </authorList>
    </citation>
    <scope>NUCLEOTIDE SEQUENCE [LARGE SCALE GENOMIC DNA]</scope>
    <source>
        <strain>BN</strain>
        <strain evidence="3">Sprague-Dawley</strain>
    </source>
</reference>
<feature type="signal peptide" evidence="1">
    <location>
        <begin position="1"/>
        <end position="29"/>
    </location>
</feature>
<gene>
    <name evidence="2 4" type="primary">Jtb</name>
    <name evidence="2" type="ORF">rCG_62779</name>
</gene>
<accession>A6J6L1</accession>
<dbReference type="EMBL" id="CH473976">
    <property type="protein sequence ID" value="EDM00578.1"/>
    <property type="molecule type" value="Genomic_DNA"/>
</dbReference>
<dbReference type="Proteomes" id="UP000234681">
    <property type="component" value="Chromosome 2"/>
</dbReference>
<evidence type="ECO:0000313" key="3">
    <source>
        <dbReference type="Proteomes" id="UP000234681"/>
    </source>
</evidence>
<dbReference type="RGD" id="2942">
    <property type="gene designation" value="Jtb"/>
</dbReference>
<organism evidence="2 3">
    <name type="scientific">Rattus norvegicus</name>
    <name type="common">Rat</name>
    <dbReference type="NCBI Taxonomy" id="10116"/>
    <lineage>
        <taxon>Eukaryota</taxon>
        <taxon>Metazoa</taxon>
        <taxon>Chordata</taxon>
        <taxon>Craniata</taxon>
        <taxon>Vertebrata</taxon>
        <taxon>Euteleostomi</taxon>
        <taxon>Mammalia</taxon>
        <taxon>Eutheria</taxon>
        <taxon>Euarchontoglires</taxon>
        <taxon>Glires</taxon>
        <taxon>Rodentia</taxon>
        <taxon>Myomorpha</taxon>
        <taxon>Muroidea</taxon>
        <taxon>Muridae</taxon>
        <taxon>Murinae</taxon>
        <taxon>Rattus</taxon>
    </lineage>
</organism>
<dbReference type="AlphaFoldDB" id="A6J6L1"/>
<proteinExistence type="predicted"/>
<evidence type="ECO:0000313" key="2">
    <source>
        <dbReference type="EMBL" id="EDM00578.1"/>
    </source>
</evidence>
<feature type="chain" id="PRO_5039907635" evidence="1">
    <location>
        <begin position="30"/>
        <end position="66"/>
    </location>
</feature>